<organism evidence="1 2">
    <name type="scientific">Candidatus Opimibacter skivensis</name>
    <dbReference type="NCBI Taxonomy" id="2982028"/>
    <lineage>
        <taxon>Bacteria</taxon>
        <taxon>Pseudomonadati</taxon>
        <taxon>Bacteroidota</taxon>
        <taxon>Saprospiria</taxon>
        <taxon>Saprospirales</taxon>
        <taxon>Saprospiraceae</taxon>
        <taxon>Candidatus Opimibacter</taxon>
    </lineage>
</organism>
<protein>
    <submittedName>
        <fullName evidence="1">Uncharacterized protein</fullName>
    </submittedName>
</protein>
<dbReference type="AlphaFoldDB" id="A0A9D7XUR9"/>
<name>A0A9D7XUR9_9BACT</name>
<gene>
    <name evidence="1" type="ORF">IPP15_23155</name>
</gene>
<sequence length="372" mass="43092">MRRLYLILIFLNISSPLVYSQTMMGAKKYISQIEEKIRTSKDQIMLEYRLFQDRIQWASEISDSFNIDKYVNKNGGFKNNIDKINIELEYFNNLHQEYENLEYSIGVGKIEGDIKSKIQNDIFVAESKSENLIKYIKLNTENLEIENKILYELINKNTKYEYINKNTKAKPIILMPPPFPWPPPPASAEINLTEDHTYFANCKKFGDVSSIIDNALGANDYEKRYFSIPNGFAITTKLEVINEDGSSKNQPDRYDFSMNSLLKIIDIRDYLNALFFGKSGYYRSIVFIITDQPFGSSANKVSETEIKELMSKGDYFLSNEFKNNPFTINHQVIALIYEFQIKESDKLALLSPPIRLTARTHLTKSNIISILK</sequence>
<comment type="caution">
    <text evidence="1">The sequence shown here is derived from an EMBL/GenBank/DDBJ whole genome shotgun (WGS) entry which is preliminary data.</text>
</comment>
<proteinExistence type="predicted"/>
<accession>A0A9D7XUR9</accession>
<evidence type="ECO:0000313" key="1">
    <source>
        <dbReference type="EMBL" id="MBK9985213.1"/>
    </source>
</evidence>
<reference evidence="1 2" key="1">
    <citation type="submission" date="2020-10" db="EMBL/GenBank/DDBJ databases">
        <title>Connecting structure to function with the recovery of over 1000 high-quality activated sludge metagenome-assembled genomes encoding full-length rRNA genes using long-read sequencing.</title>
        <authorList>
            <person name="Singleton C.M."/>
            <person name="Petriglieri F."/>
            <person name="Kristensen J.M."/>
            <person name="Kirkegaard R.H."/>
            <person name="Michaelsen T.Y."/>
            <person name="Andersen M.H."/>
            <person name="Karst S.M."/>
            <person name="Dueholm M.S."/>
            <person name="Nielsen P.H."/>
            <person name="Albertsen M."/>
        </authorList>
    </citation>
    <scope>NUCLEOTIDE SEQUENCE [LARGE SCALE GENOMIC DNA]</scope>
    <source>
        <strain evidence="1">Ribe_18-Q3-R11-54_MAXAC.273</strain>
    </source>
</reference>
<dbReference type="Proteomes" id="UP000808337">
    <property type="component" value="Unassembled WGS sequence"/>
</dbReference>
<dbReference type="EMBL" id="JADKGY010000033">
    <property type="protein sequence ID" value="MBK9985213.1"/>
    <property type="molecule type" value="Genomic_DNA"/>
</dbReference>
<evidence type="ECO:0000313" key="2">
    <source>
        <dbReference type="Proteomes" id="UP000808337"/>
    </source>
</evidence>